<gene>
    <name evidence="1" type="ORF">METZ01_LOCUS461980</name>
</gene>
<proteinExistence type="predicted"/>
<reference evidence="1" key="1">
    <citation type="submission" date="2018-05" db="EMBL/GenBank/DDBJ databases">
        <authorList>
            <person name="Lanie J.A."/>
            <person name="Ng W.-L."/>
            <person name="Kazmierczak K.M."/>
            <person name="Andrzejewski T.M."/>
            <person name="Davidsen T.M."/>
            <person name="Wayne K.J."/>
            <person name="Tettelin H."/>
            <person name="Glass J.I."/>
            <person name="Rusch D."/>
            <person name="Podicherti R."/>
            <person name="Tsui H.-C.T."/>
            <person name="Winkler M.E."/>
        </authorList>
    </citation>
    <scope>NUCLEOTIDE SEQUENCE</scope>
</reference>
<protein>
    <submittedName>
        <fullName evidence="1">Uncharacterized protein</fullName>
    </submittedName>
</protein>
<evidence type="ECO:0000313" key="1">
    <source>
        <dbReference type="EMBL" id="SVE09126.1"/>
    </source>
</evidence>
<name>A0A383AMI8_9ZZZZ</name>
<dbReference type="AlphaFoldDB" id="A0A383AMI8"/>
<accession>A0A383AMI8</accession>
<dbReference type="EMBL" id="UINC01193489">
    <property type="protein sequence ID" value="SVE09126.1"/>
    <property type="molecule type" value="Genomic_DNA"/>
</dbReference>
<sequence length="35" mass="3806">MLVIRPRGSAGKGAVFDKARFVEQQRNPFSGSEAV</sequence>
<organism evidence="1">
    <name type="scientific">marine metagenome</name>
    <dbReference type="NCBI Taxonomy" id="408172"/>
    <lineage>
        <taxon>unclassified sequences</taxon>
        <taxon>metagenomes</taxon>
        <taxon>ecological metagenomes</taxon>
    </lineage>
</organism>